<evidence type="ECO:0000313" key="1">
    <source>
        <dbReference type="EMBL" id="ORX65178.1"/>
    </source>
</evidence>
<dbReference type="RefSeq" id="XP_040739499.1">
    <property type="nucleotide sequence ID" value="XM_040885842.1"/>
</dbReference>
<reference evidence="1 2" key="1">
    <citation type="submission" date="2016-07" db="EMBL/GenBank/DDBJ databases">
        <title>Pervasive Adenine N6-methylation of Active Genes in Fungi.</title>
        <authorList>
            <consortium name="DOE Joint Genome Institute"/>
            <person name="Mondo S.J."/>
            <person name="Dannebaum R.O."/>
            <person name="Kuo R.C."/>
            <person name="Labutti K."/>
            <person name="Haridas S."/>
            <person name="Kuo A."/>
            <person name="Salamov A."/>
            <person name="Ahrendt S.R."/>
            <person name="Lipzen A."/>
            <person name="Sullivan W."/>
            <person name="Andreopoulos W.B."/>
            <person name="Clum A."/>
            <person name="Lindquist E."/>
            <person name="Daum C."/>
            <person name="Ramamoorthy G.K."/>
            <person name="Gryganskyi A."/>
            <person name="Culley D."/>
            <person name="Magnuson J.K."/>
            <person name="James T.Y."/>
            <person name="O'Malley M.A."/>
            <person name="Stajich J.E."/>
            <person name="Spatafora J.W."/>
            <person name="Visel A."/>
            <person name="Grigoriev I.V."/>
        </authorList>
    </citation>
    <scope>NUCLEOTIDE SEQUENCE [LARGE SCALE GENOMIC DNA]</scope>
    <source>
        <strain evidence="1 2">ATCC 12442</strain>
    </source>
</reference>
<proteinExistence type="predicted"/>
<protein>
    <submittedName>
        <fullName evidence="1">Uncharacterized protein</fullName>
    </submittedName>
</protein>
<keyword evidence="2" id="KW-1185">Reference proteome</keyword>
<dbReference type="Proteomes" id="UP000193922">
    <property type="component" value="Unassembled WGS sequence"/>
</dbReference>
<dbReference type="AlphaFoldDB" id="A0A1Y1VV60"/>
<organism evidence="1 2">
    <name type="scientific">Linderina pennispora</name>
    <dbReference type="NCBI Taxonomy" id="61395"/>
    <lineage>
        <taxon>Eukaryota</taxon>
        <taxon>Fungi</taxon>
        <taxon>Fungi incertae sedis</taxon>
        <taxon>Zoopagomycota</taxon>
        <taxon>Kickxellomycotina</taxon>
        <taxon>Kickxellomycetes</taxon>
        <taxon>Kickxellales</taxon>
        <taxon>Kickxellaceae</taxon>
        <taxon>Linderina</taxon>
    </lineage>
</organism>
<dbReference type="GeneID" id="63802490"/>
<evidence type="ECO:0000313" key="2">
    <source>
        <dbReference type="Proteomes" id="UP000193922"/>
    </source>
</evidence>
<dbReference type="EMBL" id="MCFD01000041">
    <property type="protein sequence ID" value="ORX65178.1"/>
    <property type="molecule type" value="Genomic_DNA"/>
</dbReference>
<accession>A0A1Y1VV60</accession>
<comment type="caution">
    <text evidence="1">The sequence shown here is derived from an EMBL/GenBank/DDBJ whole genome shotgun (WGS) entry which is preliminary data.</text>
</comment>
<name>A0A1Y1VV60_9FUNG</name>
<sequence>MDKEEINSKPLVNRVRPACNKEKLNGTGPCTNKKLDNYSWCWVHLDKEERARYRLEKGSKVGRKKVDTKKEVVERNKALVAQVEKQKVQIEMLMDVIKSMKIQA</sequence>
<gene>
    <name evidence="1" type="ORF">DL89DRAFT_261380</name>
</gene>